<gene>
    <name evidence="1" type="ORF">SAMN05421503_1428</name>
</gene>
<sequence>MEMNYSMLADIYNTLSSDESLLRLLHYPPEDLFNTQPDPLSEDLPNITEMDEETKWNIIKKSIKKTKVTSDLTTPQCRLMFYMGRRAADVNNDKYSTKQIIFDVIAHSDYENEDFRTMRITDRICQLLLHQNVAGINKTKDAGGGQIANLPSEFVGYSNVFQFGSGQ</sequence>
<dbReference type="RefSeq" id="WP_097040676.1">
    <property type="nucleotide sequence ID" value="NZ_OBEK01000002.1"/>
</dbReference>
<name>A0A285NKE7_9BACI</name>
<keyword evidence="2" id="KW-1185">Reference proteome</keyword>
<dbReference type="EMBL" id="OBEK01000002">
    <property type="protein sequence ID" value="SNZ09939.1"/>
    <property type="molecule type" value="Genomic_DNA"/>
</dbReference>
<accession>A0A285NKE7</accession>
<dbReference type="Proteomes" id="UP000219356">
    <property type="component" value="Unassembled WGS sequence"/>
</dbReference>
<organism evidence="1 2">
    <name type="scientific">Terribacillus aidingensis</name>
    <dbReference type="NCBI Taxonomy" id="586416"/>
    <lineage>
        <taxon>Bacteria</taxon>
        <taxon>Bacillati</taxon>
        <taxon>Bacillota</taxon>
        <taxon>Bacilli</taxon>
        <taxon>Bacillales</taxon>
        <taxon>Bacillaceae</taxon>
        <taxon>Terribacillus</taxon>
    </lineage>
</organism>
<evidence type="ECO:0000313" key="2">
    <source>
        <dbReference type="Proteomes" id="UP000219356"/>
    </source>
</evidence>
<evidence type="ECO:0000313" key="1">
    <source>
        <dbReference type="EMBL" id="SNZ09939.1"/>
    </source>
</evidence>
<reference evidence="2" key="1">
    <citation type="submission" date="2017-09" db="EMBL/GenBank/DDBJ databases">
        <authorList>
            <person name="Varghese N."/>
            <person name="Submissions S."/>
        </authorList>
    </citation>
    <scope>NUCLEOTIDE SEQUENCE [LARGE SCALE GENOMIC DNA]</scope>
    <source>
        <strain evidence="2">CGMCC 1.8913</strain>
    </source>
</reference>
<protein>
    <submittedName>
        <fullName evidence="1">Uncharacterized protein</fullName>
    </submittedName>
</protein>
<dbReference type="AlphaFoldDB" id="A0A285NKE7"/>
<proteinExistence type="predicted"/>
<dbReference type="OrthoDB" id="2733002at2"/>